<keyword evidence="4" id="KW-0560">Oxidoreductase</keyword>
<dbReference type="SUPFAM" id="SSF49503">
    <property type="entry name" value="Cupredoxins"/>
    <property type="match status" value="3"/>
</dbReference>
<evidence type="ECO:0000256" key="5">
    <source>
        <dbReference type="ARBA" id="ARBA00023008"/>
    </source>
</evidence>
<feature type="domain" description="Plastocyanin-like" evidence="7">
    <location>
        <begin position="206"/>
        <end position="364"/>
    </location>
</feature>
<dbReference type="Gene3D" id="2.60.40.420">
    <property type="entry name" value="Cupredoxins - blue copper proteins"/>
    <property type="match status" value="3"/>
</dbReference>
<dbReference type="InterPro" id="IPR045087">
    <property type="entry name" value="Cu-oxidase_fam"/>
</dbReference>
<dbReference type="CDD" id="cd13901">
    <property type="entry name" value="CuRO_3_MaLCC_like"/>
    <property type="match status" value="1"/>
</dbReference>
<evidence type="ECO:0000259" key="8">
    <source>
        <dbReference type="Pfam" id="PF07731"/>
    </source>
</evidence>
<keyword evidence="2" id="KW-0479">Metal-binding</keyword>
<dbReference type="Pfam" id="PF07731">
    <property type="entry name" value="Cu-oxidase_2"/>
    <property type="match status" value="1"/>
</dbReference>
<gene>
    <name evidence="10" type="ORF">QBC46DRAFT_306317</name>
</gene>
<dbReference type="FunFam" id="2.60.40.420:FF:000038">
    <property type="entry name" value="Extracellular dihydrogeodin oxidase/laccase"/>
    <property type="match status" value="1"/>
</dbReference>
<dbReference type="EMBL" id="MU853762">
    <property type="protein sequence ID" value="KAK3944040.1"/>
    <property type="molecule type" value="Genomic_DNA"/>
</dbReference>
<evidence type="ECO:0000259" key="7">
    <source>
        <dbReference type="Pfam" id="PF00394"/>
    </source>
</evidence>
<evidence type="ECO:0000256" key="1">
    <source>
        <dbReference type="ARBA" id="ARBA00010609"/>
    </source>
</evidence>
<evidence type="ECO:0000256" key="6">
    <source>
        <dbReference type="ARBA" id="ARBA00023180"/>
    </source>
</evidence>
<dbReference type="InterPro" id="IPR001117">
    <property type="entry name" value="Cu-oxidase_2nd"/>
</dbReference>
<accession>A0AAN6NEL3</accession>
<protein>
    <submittedName>
        <fullName evidence="10">Cupredoxin</fullName>
    </submittedName>
</protein>
<dbReference type="CDD" id="cd13854">
    <property type="entry name" value="CuRO_1_MaLCC_like"/>
    <property type="match status" value="1"/>
</dbReference>
<keyword evidence="5" id="KW-0186">Copper</keyword>
<comment type="similarity">
    <text evidence="1">Belongs to the multicopper oxidase family.</text>
</comment>
<comment type="caution">
    <text evidence="10">The sequence shown here is derived from an EMBL/GenBank/DDBJ whole genome shotgun (WGS) entry which is preliminary data.</text>
</comment>
<dbReference type="CDD" id="cd13880">
    <property type="entry name" value="CuRO_2_MaLCC_like"/>
    <property type="match status" value="1"/>
</dbReference>
<dbReference type="GO" id="GO:0016491">
    <property type="term" value="F:oxidoreductase activity"/>
    <property type="evidence" value="ECO:0007669"/>
    <property type="project" value="UniProtKB-KW"/>
</dbReference>
<dbReference type="PANTHER" id="PTHR11709:SF145">
    <property type="entry name" value="LCC1"/>
    <property type="match status" value="1"/>
</dbReference>
<keyword evidence="11" id="KW-1185">Reference proteome</keyword>
<dbReference type="GO" id="GO:0005507">
    <property type="term" value="F:copper ion binding"/>
    <property type="evidence" value="ECO:0007669"/>
    <property type="project" value="InterPro"/>
</dbReference>
<evidence type="ECO:0000259" key="9">
    <source>
        <dbReference type="Pfam" id="PF07732"/>
    </source>
</evidence>
<keyword evidence="3" id="KW-0677">Repeat</keyword>
<reference evidence="11" key="1">
    <citation type="journal article" date="2023" name="Mol. Phylogenet. Evol.">
        <title>Genome-scale phylogeny and comparative genomics of the fungal order Sordariales.</title>
        <authorList>
            <person name="Hensen N."/>
            <person name="Bonometti L."/>
            <person name="Westerberg I."/>
            <person name="Brannstrom I.O."/>
            <person name="Guillou S."/>
            <person name="Cros-Aarteil S."/>
            <person name="Calhoun S."/>
            <person name="Haridas S."/>
            <person name="Kuo A."/>
            <person name="Mondo S."/>
            <person name="Pangilinan J."/>
            <person name="Riley R."/>
            <person name="LaButti K."/>
            <person name="Andreopoulos B."/>
            <person name="Lipzen A."/>
            <person name="Chen C."/>
            <person name="Yan M."/>
            <person name="Daum C."/>
            <person name="Ng V."/>
            <person name="Clum A."/>
            <person name="Steindorff A."/>
            <person name="Ohm R.A."/>
            <person name="Martin F."/>
            <person name="Silar P."/>
            <person name="Natvig D.O."/>
            <person name="Lalanne C."/>
            <person name="Gautier V."/>
            <person name="Ament-Velasquez S.L."/>
            <person name="Kruys A."/>
            <person name="Hutchinson M.I."/>
            <person name="Powell A.J."/>
            <person name="Barry K."/>
            <person name="Miller A.N."/>
            <person name="Grigoriev I.V."/>
            <person name="Debuchy R."/>
            <person name="Gladieux P."/>
            <person name="Hiltunen Thoren M."/>
            <person name="Johannesson H."/>
        </authorList>
    </citation>
    <scope>NUCLEOTIDE SEQUENCE [LARGE SCALE GENOMIC DNA]</scope>
    <source>
        <strain evidence="11">CBS 340.73</strain>
    </source>
</reference>
<dbReference type="Pfam" id="PF00394">
    <property type="entry name" value="Cu-oxidase"/>
    <property type="match status" value="1"/>
</dbReference>
<dbReference type="InterPro" id="IPR008972">
    <property type="entry name" value="Cupredoxin"/>
</dbReference>
<dbReference type="Proteomes" id="UP001303473">
    <property type="component" value="Unassembled WGS sequence"/>
</dbReference>
<sequence length="588" mass="64573">MGLIRDVFLGGVVVVAKLTQQKTNGTSLLGTLLFPLLSFFLTNNPLPYGFPWGKLTDWGNNPYTEYPTTGVIRTYDFTVSRGVIAPDGYERPVLLVNGAFPGPMIEANWGDKIIVTVHNNITGPEEGTAIHWHGFLQQGTPFEDGAPGVSQCPIAPAKTFTYEFIASLYGTSWYHSHYSAQYSSGVLGPIVVHGPTQAKYDIDIGPVMLSDWNHEAYYDIIEKMLAPGGSPRVFSDNNLINGKMNFDCSTVAAGDTTPCTNNAGISEFRFQTGKTHRLRLINSGADGLQRFSIDGHTMTVIANDFTPVKPYDTKVVTLGVGQRTDVLVKADGGNPQSAFWMRSNISACSLAHQPFAVAAIYYDQADTAKAPTSKPWDVPEPLTCSNDDLAITEPLYPIALRDPSFTQTMAVETFVNASGVALWKFNGVSMRADYNSPVLVLANQGNFSYPTEWNVLNFYTNSSVRLVVNNKTPASHPMHLHGHNFYVLHEGPGEWDGTIVRPSNPQRRDVQQVRGNGHLVLQFDGGNAGVWPFHCHIAWHASGGFFSSLIIDPDRIDKMHIPDTVQQTCRDWSAWTATHVVDQIDSGN</sequence>
<dbReference type="InterPro" id="IPR011707">
    <property type="entry name" value="Cu-oxidase-like_N"/>
</dbReference>
<evidence type="ECO:0000313" key="11">
    <source>
        <dbReference type="Proteomes" id="UP001303473"/>
    </source>
</evidence>
<dbReference type="InterPro" id="IPR011706">
    <property type="entry name" value="Cu-oxidase_C"/>
</dbReference>
<dbReference type="FunFam" id="2.60.40.420:FF:000021">
    <property type="entry name" value="Extracellular dihydrogeodin oxidase/laccase"/>
    <property type="match status" value="1"/>
</dbReference>
<evidence type="ECO:0000256" key="2">
    <source>
        <dbReference type="ARBA" id="ARBA00022723"/>
    </source>
</evidence>
<dbReference type="PANTHER" id="PTHR11709">
    <property type="entry name" value="MULTI-COPPER OXIDASE"/>
    <property type="match status" value="1"/>
</dbReference>
<feature type="domain" description="Plastocyanin-like" evidence="9">
    <location>
        <begin position="79"/>
        <end position="195"/>
    </location>
</feature>
<dbReference type="Pfam" id="PF07732">
    <property type="entry name" value="Cu-oxidase_3"/>
    <property type="match status" value="1"/>
</dbReference>
<keyword evidence="6" id="KW-0325">Glycoprotein</keyword>
<evidence type="ECO:0000313" key="10">
    <source>
        <dbReference type="EMBL" id="KAK3944040.1"/>
    </source>
</evidence>
<proteinExistence type="inferred from homology"/>
<evidence type="ECO:0000256" key="4">
    <source>
        <dbReference type="ARBA" id="ARBA00023002"/>
    </source>
</evidence>
<evidence type="ECO:0000256" key="3">
    <source>
        <dbReference type="ARBA" id="ARBA00022737"/>
    </source>
</evidence>
<organism evidence="10 11">
    <name type="scientific">Diplogelasinospora grovesii</name>
    <dbReference type="NCBI Taxonomy" id="303347"/>
    <lineage>
        <taxon>Eukaryota</taxon>
        <taxon>Fungi</taxon>
        <taxon>Dikarya</taxon>
        <taxon>Ascomycota</taxon>
        <taxon>Pezizomycotina</taxon>
        <taxon>Sordariomycetes</taxon>
        <taxon>Sordariomycetidae</taxon>
        <taxon>Sordariales</taxon>
        <taxon>Diplogelasinosporaceae</taxon>
        <taxon>Diplogelasinospora</taxon>
    </lineage>
</organism>
<dbReference type="AlphaFoldDB" id="A0AAN6NEL3"/>
<feature type="domain" description="Plastocyanin-like" evidence="8">
    <location>
        <begin position="444"/>
        <end position="554"/>
    </location>
</feature>
<name>A0AAN6NEL3_9PEZI</name>